<gene>
    <name evidence="1" type="ORF">DFR28_102814</name>
</gene>
<proteinExistence type="predicted"/>
<evidence type="ECO:0000313" key="2">
    <source>
        <dbReference type="Proteomes" id="UP000253083"/>
    </source>
</evidence>
<reference evidence="1 2" key="1">
    <citation type="submission" date="2018-06" db="EMBL/GenBank/DDBJ databases">
        <title>Genomic Encyclopedia of Type Strains, Phase IV (KMG-IV): sequencing the most valuable type-strain genomes for metagenomic binning, comparative biology and taxonomic classification.</title>
        <authorList>
            <person name="Goeker M."/>
        </authorList>
    </citation>
    <scope>NUCLEOTIDE SEQUENCE [LARGE SCALE GENOMIC DNA]</scope>
    <source>
        <strain evidence="1 2">DSM 24032</strain>
    </source>
</reference>
<organism evidence="1 2">
    <name type="scientific">Arenicella xantha</name>
    <dbReference type="NCBI Taxonomy" id="644221"/>
    <lineage>
        <taxon>Bacteria</taxon>
        <taxon>Pseudomonadati</taxon>
        <taxon>Pseudomonadota</taxon>
        <taxon>Gammaproteobacteria</taxon>
        <taxon>Arenicellales</taxon>
        <taxon>Arenicellaceae</taxon>
        <taxon>Arenicella</taxon>
    </lineage>
</organism>
<dbReference type="Pfam" id="PF05742">
    <property type="entry name" value="TANGO2"/>
    <property type="match status" value="1"/>
</dbReference>
<dbReference type="InParanoid" id="A0A395JKS7"/>
<dbReference type="OrthoDB" id="1113830at2"/>
<comment type="caution">
    <text evidence="1">The sequence shown here is derived from an EMBL/GenBank/DDBJ whole genome shotgun (WGS) entry which is preliminary data.</text>
</comment>
<accession>A0A395JKS7</accession>
<evidence type="ECO:0000313" key="1">
    <source>
        <dbReference type="EMBL" id="RBP51393.1"/>
    </source>
</evidence>
<dbReference type="EMBL" id="QNRT01000002">
    <property type="protein sequence ID" value="RBP51393.1"/>
    <property type="molecule type" value="Genomic_DNA"/>
</dbReference>
<dbReference type="Proteomes" id="UP000253083">
    <property type="component" value="Unassembled WGS sequence"/>
</dbReference>
<protein>
    <submittedName>
        <fullName evidence="1">Transport and Golgi organization protein 2</fullName>
    </submittedName>
</protein>
<dbReference type="InterPro" id="IPR008551">
    <property type="entry name" value="TANGO2"/>
</dbReference>
<dbReference type="PANTHER" id="PTHR17985:SF8">
    <property type="entry name" value="TRANSPORT AND GOLGI ORGANIZATION PROTEIN 2 HOMOLOG"/>
    <property type="match status" value="1"/>
</dbReference>
<sequence>MCTMTWFTADDGYELFFNRDERLSRRRAEPPSVKSDGEVHYLSPTDADAGGTWIAVNAYGVTVCLLNHYQFEQIATYKDWISRGEIVRYFAETEDVSDIKQRFFALNLHDFRAFRMFIVDRSGRNYLCVWDGHTPRVEQNVRTPKSSSSVDARHVKSVRRDLFNRLDLAESQNSSDYVDYHSSHLPSRSKESVCMHRDDAKTVSLSHVRVSESGIEFRYADGSPCEVALSDPIHMSFARQPNSSTDACCSDVQELLAAS</sequence>
<name>A0A395JKS7_9GAMM</name>
<dbReference type="AlphaFoldDB" id="A0A395JKS7"/>
<dbReference type="PANTHER" id="PTHR17985">
    <property type="entry name" value="SER/THR-RICH PROTEIN T10 IN DGCR REGION"/>
    <property type="match status" value="1"/>
</dbReference>
<keyword evidence="2" id="KW-1185">Reference proteome</keyword>